<evidence type="ECO:0000259" key="2">
    <source>
        <dbReference type="Pfam" id="PF01145"/>
    </source>
</evidence>
<dbReference type="InterPro" id="IPR036013">
    <property type="entry name" value="Band_7/SPFH_dom_sf"/>
</dbReference>
<dbReference type="SUPFAM" id="SSF117892">
    <property type="entry name" value="Band 7/SPFH domain"/>
    <property type="match status" value="1"/>
</dbReference>
<evidence type="ECO:0000256" key="1">
    <source>
        <dbReference type="ARBA" id="ARBA00004167"/>
    </source>
</evidence>
<evidence type="ECO:0000313" key="4">
    <source>
        <dbReference type="Proteomes" id="UP000034883"/>
    </source>
</evidence>
<name>A0A0F6YK90_9BACT</name>
<protein>
    <submittedName>
        <fullName evidence="3">NrtR-regulated NrtX, Band 7 protein domain protein</fullName>
    </submittedName>
</protein>
<gene>
    <name evidence="3" type="ORF">DB32_004971</name>
</gene>
<evidence type="ECO:0000313" key="3">
    <source>
        <dbReference type="EMBL" id="AKF07822.1"/>
    </source>
</evidence>
<dbReference type="EMBL" id="CP011125">
    <property type="protein sequence ID" value="AKF07822.1"/>
    <property type="molecule type" value="Genomic_DNA"/>
</dbReference>
<feature type="domain" description="Band 7" evidence="2">
    <location>
        <begin position="25"/>
        <end position="196"/>
    </location>
</feature>
<dbReference type="STRING" id="927083.DB32_004971"/>
<dbReference type="RefSeq" id="WP_053235037.1">
    <property type="nucleotide sequence ID" value="NZ_CP011125.1"/>
</dbReference>
<proteinExistence type="predicted"/>
<dbReference type="Proteomes" id="UP000034883">
    <property type="component" value="Chromosome"/>
</dbReference>
<dbReference type="AlphaFoldDB" id="A0A0F6YK90"/>
<sequence length="343" mass="37690">MADIRSFVLVRHLRAESSSHVLLYKRGSLVKSGRGLAFWFFPMTASIAEVPVDDRELPLAMRARSSDFQDVTVQGVLTYRVIDPAALAEHVDFSIDTQRGVHLEQPLEKIALHVAQLAQQHASEWIGRTPLREVLREGPATVRERVHAALASDEGIAQMGLGVASVRISSIAPTPDLERALEAPMRERIQQEADEAAFARRALAVEKERAIQENELQNQIELARREEQLISQRGANGKRQATEEAEAKRIASDAEAARLRTSSDAQAASIRAVDGAKVEMERERMAIQKEVPPAVLAALAARELATKLQRIDHLHVGADALGPMLTELATAGTRALEAKNQAR</sequence>
<comment type="subcellular location">
    <subcellularLocation>
        <location evidence="1">Membrane</location>
        <topology evidence="1">Single-pass membrane protein</topology>
    </subcellularLocation>
</comment>
<dbReference type="Gene3D" id="3.30.479.30">
    <property type="entry name" value="Band 7 domain"/>
    <property type="match status" value="1"/>
</dbReference>
<accession>A0A0F6YK90</accession>
<keyword evidence="4" id="KW-1185">Reference proteome</keyword>
<dbReference type="GO" id="GO:0016020">
    <property type="term" value="C:membrane"/>
    <property type="evidence" value="ECO:0007669"/>
    <property type="project" value="UniProtKB-SubCell"/>
</dbReference>
<dbReference type="InterPro" id="IPR001107">
    <property type="entry name" value="Band_7"/>
</dbReference>
<organism evidence="3 4">
    <name type="scientific">Sandaracinus amylolyticus</name>
    <dbReference type="NCBI Taxonomy" id="927083"/>
    <lineage>
        <taxon>Bacteria</taxon>
        <taxon>Pseudomonadati</taxon>
        <taxon>Myxococcota</taxon>
        <taxon>Polyangia</taxon>
        <taxon>Polyangiales</taxon>
        <taxon>Sandaracinaceae</taxon>
        <taxon>Sandaracinus</taxon>
    </lineage>
</organism>
<dbReference type="OrthoDB" id="3469168at2"/>
<reference evidence="3 4" key="1">
    <citation type="submission" date="2015-03" db="EMBL/GenBank/DDBJ databases">
        <title>Genome assembly of Sandaracinus amylolyticus DSM 53668.</title>
        <authorList>
            <person name="Sharma G."/>
            <person name="Subramanian S."/>
        </authorList>
    </citation>
    <scope>NUCLEOTIDE SEQUENCE [LARGE SCALE GENOMIC DNA]</scope>
    <source>
        <strain evidence="3 4">DSM 53668</strain>
    </source>
</reference>
<dbReference type="KEGG" id="samy:DB32_004971"/>
<dbReference type="Pfam" id="PF01145">
    <property type="entry name" value="Band_7"/>
    <property type="match status" value="1"/>
</dbReference>